<comment type="subcellular location">
    <subcellularLocation>
        <location evidence="1">Cell inner membrane</location>
        <topology evidence="1">Multi-pass membrane protein</topology>
    </subcellularLocation>
</comment>
<dbReference type="Proteomes" id="UP000036027">
    <property type="component" value="Unassembled WGS sequence"/>
</dbReference>
<keyword evidence="1" id="KW-1003">Cell membrane</keyword>
<dbReference type="NCBIfam" id="TIGR00697">
    <property type="entry name" value="queuosine precursor transporter"/>
    <property type="match status" value="1"/>
</dbReference>
<dbReference type="GO" id="GO:0005886">
    <property type="term" value="C:plasma membrane"/>
    <property type="evidence" value="ECO:0007669"/>
    <property type="project" value="UniProtKB-SubCell"/>
</dbReference>
<keyword evidence="1" id="KW-0813">Transport</keyword>
<dbReference type="PANTHER" id="PTHR34300">
    <property type="entry name" value="QUEUOSINE PRECURSOR TRANSPORTER-RELATED"/>
    <property type="match status" value="1"/>
</dbReference>
<dbReference type="GO" id="GO:0022857">
    <property type="term" value="F:transmembrane transporter activity"/>
    <property type="evidence" value="ECO:0007669"/>
    <property type="project" value="UniProtKB-UniRule"/>
</dbReference>
<feature type="transmembrane region" description="Helical" evidence="1">
    <location>
        <begin position="37"/>
        <end position="59"/>
    </location>
</feature>
<dbReference type="NCBIfam" id="NF008406">
    <property type="entry name" value="PRK11212.1"/>
    <property type="match status" value="1"/>
</dbReference>
<keyword evidence="1" id="KW-0997">Cell inner membrane</keyword>
<dbReference type="OrthoDB" id="7065604at2"/>
<dbReference type="InterPro" id="IPR003744">
    <property type="entry name" value="YhhQ"/>
</dbReference>
<keyword evidence="3" id="KW-1185">Reference proteome</keyword>
<dbReference type="RefSeq" id="WP_047760684.1">
    <property type="nucleotide sequence ID" value="NZ_CP091510.1"/>
</dbReference>
<feature type="transmembrane region" description="Helical" evidence="1">
    <location>
        <begin position="71"/>
        <end position="91"/>
    </location>
</feature>
<feature type="transmembrane region" description="Helical" evidence="1">
    <location>
        <begin position="111"/>
        <end position="131"/>
    </location>
</feature>
<name>A0A0J1C487_9NEIS</name>
<reference evidence="2 3" key="1">
    <citation type="submission" date="2014-11" db="EMBL/GenBank/DDBJ databases">
        <title>Genome of a novel goose pathogen.</title>
        <authorList>
            <person name="Hansen C.M."/>
            <person name="Hueffer K."/>
            <person name="Choi S.C."/>
        </authorList>
    </citation>
    <scope>NUCLEOTIDE SEQUENCE [LARGE SCALE GENOMIC DNA]</scope>
    <source>
        <strain evidence="2 3">KH1503</strain>
    </source>
</reference>
<evidence type="ECO:0000313" key="3">
    <source>
        <dbReference type="Proteomes" id="UP000036027"/>
    </source>
</evidence>
<keyword evidence="1" id="KW-0472">Membrane</keyword>
<feature type="transmembrane region" description="Helical" evidence="1">
    <location>
        <begin position="12"/>
        <end position="31"/>
    </location>
</feature>
<accession>A0A0J1C487</accession>
<feature type="transmembrane region" description="Helical" evidence="1">
    <location>
        <begin position="138"/>
        <end position="163"/>
    </location>
</feature>
<dbReference type="AlphaFoldDB" id="A0A0J1C487"/>
<organism evidence="2 3">
    <name type="scientific">Neisseria arctica</name>
    <dbReference type="NCBI Taxonomy" id="1470200"/>
    <lineage>
        <taxon>Bacteria</taxon>
        <taxon>Pseudomonadati</taxon>
        <taxon>Pseudomonadota</taxon>
        <taxon>Betaproteobacteria</taxon>
        <taxon>Neisseriales</taxon>
        <taxon>Neisseriaceae</taxon>
        <taxon>Neisseria</taxon>
    </lineage>
</organism>
<evidence type="ECO:0000313" key="2">
    <source>
        <dbReference type="EMBL" id="KLT73133.1"/>
    </source>
</evidence>
<dbReference type="HAMAP" id="MF_02088">
    <property type="entry name" value="Q_prec_transport"/>
    <property type="match status" value="1"/>
</dbReference>
<dbReference type="Pfam" id="PF02592">
    <property type="entry name" value="Vut_1"/>
    <property type="match status" value="1"/>
</dbReference>
<dbReference type="PATRIC" id="fig|1470200.3.peg.2007"/>
<keyword evidence="1" id="KW-0812">Transmembrane</keyword>
<comment type="function">
    <text evidence="1">Involved in the import of queuosine (Q) precursors, required for Q precursor salvage.</text>
</comment>
<dbReference type="EMBL" id="JTDO01000005">
    <property type="protein sequence ID" value="KLT73133.1"/>
    <property type="molecule type" value="Genomic_DNA"/>
</dbReference>
<dbReference type="PANTHER" id="PTHR34300:SF1">
    <property type="entry name" value="QUEUOSINE PRECURSOR TRANSPORTER"/>
    <property type="match status" value="1"/>
</dbReference>
<evidence type="ECO:0000256" key="1">
    <source>
        <dbReference type="HAMAP-Rule" id="MF_02088"/>
    </source>
</evidence>
<proteinExistence type="inferred from homology"/>
<gene>
    <name evidence="2" type="ORF">PL75_04295</name>
</gene>
<feature type="transmembrane region" description="Helical" evidence="1">
    <location>
        <begin position="183"/>
        <end position="205"/>
    </location>
</feature>
<dbReference type="STRING" id="1470200.PL75_04295"/>
<sequence>MYHFTAEQQSKALVWLCFFHILVIAASNYLVQFPFEIFGFHTTWGAFTFPFIFLTTDLTVRIFGQYLARRIIFWVMLPALLLSYVVSVLFSEGNWMGLASLFSFNTFVGRIALASFAAYVVGQLLDIFVFNRLRRLKAWWVAPAASTGFGNAVDTLVFFSIAFYASSDSFMAANWPEIAFVDFLFKLIICGLFFLPAYGVILKYLTAKLTTLKKKEEPLFESA</sequence>
<keyword evidence="1" id="KW-1133">Transmembrane helix</keyword>
<comment type="similarity">
    <text evidence="1">Belongs to the vitamin uptake transporter (VUT/ECF) (TC 2.A.88) family. Q precursor transporter subfamily.</text>
</comment>
<comment type="caution">
    <text evidence="2">The sequence shown here is derived from an EMBL/GenBank/DDBJ whole genome shotgun (WGS) entry which is preliminary data.</text>
</comment>
<protein>
    <recommendedName>
        <fullName evidence="1">Probable queuosine precursor transporter</fullName>
        <shortName evidence="1">Q precursor transporter</shortName>
    </recommendedName>
</protein>